<dbReference type="EMBL" id="FWEW01003623">
    <property type="protein sequence ID" value="SLM40035.1"/>
    <property type="molecule type" value="Genomic_DNA"/>
</dbReference>
<evidence type="ECO:0000256" key="1">
    <source>
        <dbReference type="SAM" id="Phobius"/>
    </source>
</evidence>
<dbReference type="Gene3D" id="3.40.50.720">
    <property type="entry name" value="NAD(P)-binding Rossmann-like Domain"/>
    <property type="match status" value="1"/>
</dbReference>
<dbReference type="Proteomes" id="UP000192927">
    <property type="component" value="Unassembled WGS sequence"/>
</dbReference>
<dbReference type="InterPro" id="IPR013952">
    <property type="entry name" value="DUF1776_fun"/>
</dbReference>
<evidence type="ECO:0008006" key="4">
    <source>
        <dbReference type="Google" id="ProtNLM"/>
    </source>
</evidence>
<dbReference type="SUPFAM" id="SSF51735">
    <property type="entry name" value="NAD(P)-binding Rossmann-fold domains"/>
    <property type="match status" value="1"/>
</dbReference>
<keyword evidence="3" id="KW-1185">Reference proteome</keyword>
<organism evidence="2 3">
    <name type="scientific">Lasallia pustulata</name>
    <dbReference type="NCBI Taxonomy" id="136370"/>
    <lineage>
        <taxon>Eukaryota</taxon>
        <taxon>Fungi</taxon>
        <taxon>Dikarya</taxon>
        <taxon>Ascomycota</taxon>
        <taxon>Pezizomycotina</taxon>
        <taxon>Lecanoromycetes</taxon>
        <taxon>OSLEUM clade</taxon>
        <taxon>Umbilicariomycetidae</taxon>
        <taxon>Umbilicariales</taxon>
        <taxon>Umbilicariaceae</taxon>
        <taxon>Lasallia</taxon>
    </lineage>
</organism>
<keyword evidence="1" id="KW-1133">Transmembrane helix</keyword>
<dbReference type="PANTHER" id="PTHR43313">
    <property type="entry name" value="SHORT-CHAIN DEHYDROGENASE/REDUCTASE FAMILY 9C"/>
    <property type="match status" value="1"/>
</dbReference>
<dbReference type="Pfam" id="PF08643">
    <property type="entry name" value="DUF1776"/>
    <property type="match status" value="1"/>
</dbReference>
<sequence>MSSDDQYFLDILSSIPNDVRHYSLEIAESIDRHFESVASSLRETLQTASWLPNSVKPAAPPPPQRFVPPVQLGYLDRAQAWVSQHRAVTAAVIAFVGTGTFILWRRKKSHQKKRRARRAANGARTEVVVVAGSPHSPLTRSIALDLERRGFIVYIPVSTFSEEQLVQAESRADIHPLHLDITSPSATQETISRLSAHLSPSQQPRTSNPQQALRLSGLLLLPPPPSTIPTGPLPALSASTWSDILNTQLLAPLATLHAFLPLLTASPLSKVLLLTPSIIPSLKPAFHAPESVAVAALSAYAHTLRAEVGTQGVHVHHFKLGNFDYSSVPGFPKSQFLRPRGLALRADVLSWDAQTRAQYAQEYVAQQAHLAGVSGHHVKGSSLRELHNGVFDVLAGRDRRETVWVGRGGRIYDLVGTWMPSGLVGWMLGLQVERKVAVGAGEVGEGSGEWEEVEAAS</sequence>
<dbReference type="InterPro" id="IPR036291">
    <property type="entry name" value="NAD(P)-bd_dom_sf"/>
</dbReference>
<feature type="transmembrane region" description="Helical" evidence="1">
    <location>
        <begin position="87"/>
        <end position="104"/>
    </location>
</feature>
<dbReference type="AlphaFoldDB" id="A0A1W5DAG6"/>
<keyword evidence="1" id="KW-0472">Membrane</keyword>
<keyword evidence="1" id="KW-0812">Transmembrane</keyword>
<evidence type="ECO:0000313" key="2">
    <source>
        <dbReference type="EMBL" id="SLM40035.1"/>
    </source>
</evidence>
<reference evidence="3" key="1">
    <citation type="submission" date="2017-03" db="EMBL/GenBank/DDBJ databases">
        <authorList>
            <person name="Sharma R."/>
            <person name="Thines M."/>
        </authorList>
    </citation>
    <scope>NUCLEOTIDE SEQUENCE [LARGE SCALE GENOMIC DNA]</scope>
</reference>
<evidence type="ECO:0000313" key="3">
    <source>
        <dbReference type="Proteomes" id="UP000192927"/>
    </source>
</evidence>
<protein>
    <recommendedName>
        <fullName evidence="4">DUF1776-domain-containing protein</fullName>
    </recommendedName>
</protein>
<proteinExistence type="predicted"/>
<dbReference type="PANTHER" id="PTHR43313:SF1">
    <property type="entry name" value="3BETA-HYDROXYSTEROID DEHYDROGENASE DHS-16"/>
    <property type="match status" value="1"/>
</dbReference>
<name>A0A1W5DAG6_9LECA</name>
<accession>A0A1W5DAG6</accession>